<organism evidence="2 3">
    <name type="scientific">Falsiroseomonas bella</name>
    <dbReference type="NCBI Taxonomy" id="2184016"/>
    <lineage>
        <taxon>Bacteria</taxon>
        <taxon>Pseudomonadati</taxon>
        <taxon>Pseudomonadota</taxon>
        <taxon>Alphaproteobacteria</taxon>
        <taxon>Acetobacterales</taxon>
        <taxon>Roseomonadaceae</taxon>
        <taxon>Falsiroseomonas</taxon>
    </lineage>
</organism>
<evidence type="ECO:0000313" key="3">
    <source>
        <dbReference type="Proteomes" id="UP000245765"/>
    </source>
</evidence>
<dbReference type="AlphaFoldDB" id="A0A317FB12"/>
<evidence type="ECO:0000256" key="1">
    <source>
        <dbReference type="SAM" id="Phobius"/>
    </source>
</evidence>
<gene>
    <name evidence="2" type="ORF">DFH01_13800</name>
</gene>
<keyword evidence="1" id="KW-0812">Transmembrane</keyword>
<dbReference type="Proteomes" id="UP000245765">
    <property type="component" value="Unassembled WGS sequence"/>
</dbReference>
<evidence type="ECO:0000313" key="2">
    <source>
        <dbReference type="EMBL" id="PWS36254.1"/>
    </source>
</evidence>
<comment type="caution">
    <text evidence="2">The sequence shown here is derived from an EMBL/GenBank/DDBJ whole genome shotgun (WGS) entry which is preliminary data.</text>
</comment>
<dbReference type="EMBL" id="QGNA01000003">
    <property type="protein sequence ID" value="PWS36254.1"/>
    <property type="molecule type" value="Genomic_DNA"/>
</dbReference>
<reference evidence="3" key="1">
    <citation type="submission" date="2018-05" db="EMBL/GenBank/DDBJ databases">
        <authorList>
            <person name="Du Z."/>
            <person name="Wang X."/>
        </authorList>
    </citation>
    <scope>NUCLEOTIDE SEQUENCE [LARGE SCALE GENOMIC DNA]</scope>
    <source>
        <strain evidence="3">CQN31</strain>
    </source>
</reference>
<proteinExistence type="predicted"/>
<keyword evidence="1" id="KW-1133">Transmembrane helix</keyword>
<keyword evidence="1" id="KW-0472">Membrane</keyword>
<keyword evidence="3" id="KW-1185">Reference proteome</keyword>
<feature type="transmembrane region" description="Helical" evidence="1">
    <location>
        <begin position="56"/>
        <end position="82"/>
    </location>
</feature>
<accession>A0A317FB12</accession>
<protein>
    <submittedName>
        <fullName evidence="2">Uncharacterized protein</fullName>
    </submittedName>
</protein>
<name>A0A317FB12_9PROT</name>
<sequence length="90" mass="10067">MIILAAMLLALAGGIAIWFGPWTPLGALIFELYPPFLNTLQAGVQRRIAPELWDLVFLPVLTAPAWVIPFVLGDLLLVIGILRRRRRRHG</sequence>